<gene>
    <name evidence="1" type="ORF">S03H2_38828</name>
</gene>
<dbReference type="EMBL" id="BARU01023963">
    <property type="protein sequence ID" value="GAH59221.1"/>
    <property type="molecule type" value="Genomic_DNA"/>
</dbReference>
<reference evidence="1" key="1">
    <citation type="journal article" date="2014" name="Front. Microbiol.">
        <title>High frequency of phylogenetically diverse reductive dehalogenase-homologous genes in deep subseafloor sedimentary metagenomes.</title>
        <authorList>
            <person name="Kawai M."/>
            <person name="Futagami T."/>
            <person name="Toyoda A."/>
            <person name="Takaki Y."/>
            <person name="Nishi S."/>
            <person name="Hori S."/>
            <person name="Arai W."/>
            <person name="Tsubouchi T."/>
            <person name="Morono Y."/>
            <person name="Uchiyama I."/>
            <person name="Ito T."/>
            <person name="Fujiyama A."/>
            <person name="Inagaki F."/>
            <person name="Takami H."/>
        </authorList>
    </citation>
    <scope>NUCLEOTIDE SEQUENCE</scope>
    <source>
        <strain evidence="1">Expedition CK06-06</strain>
    </source>
</reference>
<name>X1GMU4_9ZZZZ</name>
<feature type="non-terminal residue" evidence="1">
    <location>
        <position position="83"/>
    </location>
</feature>
<evidence type="ECO:0000313" key="1">
    <source>
        <dbReference type="EMBL" id="GAH59221.1"/>
    </source>
</evidence>
<protein>
    <submittedName>
        <fullName evidence="1">Uncharacterized protein</fullName>
    </submittedName>
</protein>
<sequence>MNCRLNVNLINKHVFHRIHDLKLDKTSGASELIEIGLEILKTQLDSIKDSQMDITDVIFKLAQELLKVRPSMAPIINTIGYLL</sequence>
<organism evidence="1">
    <name type="scientific">marine sediment metagenome</name>
    <dbReference type="NCBI Taxonomy" id="412755"/>
    <lineage>
        <taxon>unclassified sequences</taxon>
        <taxon>metagenomes</taxon>
        <taxon>ecological metagenomes</taxon>
    </lineage>
</organism>
<proteinExistence type="predicted"/>
<accession>X1GMU4</accession>
<comment type="caution">
    <text evidence="1">The sequence shown here is derived from an EMBL/GenBank/DDBJ whole genome shotgun (WGS) entry which is preliminary data.</text>
</comment>
<dbReference type="AlphaFoldDB" id="X1GMU4"/>